<feature type="transmembrane region" description="Helical" evidence="1">
    <location>
        <begin position="58"/>
        <end position="78"/>
    </location>
</feature>
<evidence type="ECO:0000313" key="3">
    <source>
        <dbReference type="Proteomes" id="UP000534783"/>
    </source>
</evidence>
<keyword evidence="1" id="KW-0812">Transmembrane</keyword>
<evidence type="ECO:0000313" key="2">
    <source>
        <dbReference type="EMBL" id="NKE71227.1"/>
    </source>
</evidence>
<dbReference type="EMBL" id="VTOW01000002">
    <property type="protein sequence ID" value="NKE71227.1"/>
    <property type="molecule type" value="Genomic_DNA"/>
</dbReference>
<feature type="transmembrane region" description="Helical" evidence="1">
    <location>
        <begin position="6"/>
        <end position="24"/>
    </location>
</feature>
<dbReference type="AlphaFoldDB" id="A0A7X6DQ55"/>
<protein>
    <submittedName>
        <fullName evidence="2">Uncharacterized protein</fullName>
    </submittedName>
</protein>
<accession>A0A7X6DQ55</accession>
<sequence length="87" mass="10383">MTQFLSGAIMMACWVIGLFFLRFWKKTEDRLFSIFAVAFWMLAVERIVLLIMNKENEVYSFVYIIRSIAFLLILWAIVDKNRSKNHL</sequence>
<keyword evidence="3" id="KW-1185">Reference proteome</keyword>
<keyword evidence="1" id="KW-0472">Membrane</keyword>
<proteinExistence type="predicted"/>
<organism evidence="2 3">
    <name type="scientific">Candidatus Manganitrophus noduliformans</name>
    <dbReference type="NCBI Taxonomy" id="2606439"/>
    <lineage>
        <taxon>Bacteria</taxon>
        <taxon>Pseudomonadati</taxon>
        <taxon>Nitrospirota</taxon>
        <taxon>Nitrospiria</taxon>
        <taxon>Candidatus Troglogloeales</taxon>
        <taxon>Candidatus Manganitrophaceae</taxon>
        <taxon>Candidatus Manganitrophus</taxon>
    </lineage>
</organism>
<dbReference type="Proteomes" id="UP000534783">
    <property type="component" value="Unassembled WGS sequence"/>
</dbReference>
<evidence type="ECO:0000256" key="1">
    <source>
        <dbReference type="SAM" id="Phobius"/>
    </source>
</evidence>
<name>A0A7X6DQ55_9BACT</name>
<comment type="caution">
    <text evidence="2">The sequence shown here is derived from an EMBL/GenBank/DDBJ whole genome shotgun (WGS) entry which is preliminary data.</text>
</comment>
<feature type="transmembrane region" description="Helical" evidence="1">
    <location>
        <begin position="31"/>
        <end position="52"/>
    </location>
</feature>
<dbReference type="Pfam" id="PF19447">
    <property type="entry name" value="DUF5985"/>
    <property type="match status" value="1"/>
</dbReference>
<gene>
    <name evidence="2" type="ORF">MNODULE_10810</name>
</gene>
<keyword evidence="1" id="KW-1133">Transmembrane helix</keyword>
<reference evidence="2 3" key="1">
    <citation type="journal article" date="2020" name="Nature">
        <title>Bacterial chemolithoautotrophy via manganese oxidation.</title>
        <authorList>
            <person name="Yu H."/>
            <person name="Leadbetter J.R."/>
        </authorList>
    </citation>
    <scope>NUCLEOTIDE SEQUENCE [LARGE SCALE GENOMIC DNA]</scope>
    <source>
        <strain evidence="2 3">Mn-1</strain>
    </source>
</reference>
<dbReference type="InterPro" id="IPR046027">
    <property type="entry name" value="DUF5985"/>
</dbReference>